<evidence type="ECO:0000256" key="2">
    <source>
        <dbReference type="ARBA" id="ARBA00022803"/>
    </source>
</evidence>
<keyword evidence="1" id="KW-0677">Repeat</keyword>
<evidence type="ECO:0000313" key="4">
    <source>
        <dbReference type="EMBL" id="KGE73694.1"/>
    </source>
</evidence>
<evidence type="ECO:0000256" key="1">
    <source>
        <dbReference type="ARBA" id="ARBA00022737"/>
    </source>
</evidence>
<keyword evidence="2" id="KW-0802">TPR repeat</keyword>
<proteinExistence type="predicted"/>
<dbReference type="STRING" id="1480694.DC28_00170"/>
<evidence type="ECO:0000256" key="3">
    <source>
        <dbReference type="SAM" id="Coils"/>
    </source>
</evidence>
<dbReference type="SUPFAM" id="SSF48452">
    <property type="entry name" value="TPR-like"/>
    <property type="match status" value="1"/>
</dbReference>
<protein>
    <submittedName>
        <fullName evidence="4">Uncharacterized protein</fullName>
    </submittedName>
</protein>
<dbReference type="AlphaFoldDB" id="A0A098R121"/>
<dbReference type="InterPro" id="IPR051685">
    <property type="entry name" value="Ycf3/AcsC/BcsC/TPR_MFPF"/>
</dbReference>
<sequence length="315" mass="36230">MIVSAGYPQQTQTNPVAQGLNLFQQGNYREALAQFRQVLSDPGLVELRGDAYFWTAKTLVALERYGEADQNLEFFLTRHPENRNIPEAEYLRGRIHFLEKSYEAAIQVFAAFVKDHQRSPFVPNAYYWTGESLFSLGRYDEAEVFFTVIVDRFQASSRYEAARYRIDVITMKKREQELLTLLQWVQEESIKNLNEFRIREATYEQAISSQGTGGGSTQGGADPRVQALNTQIAQLKEEALQTESRLRALNNDYQRVLTNLEVSQRRISELELQLENSEISPSGSEAETLRLRSELLDLKEETLQLMLDLLEAQEE</sequence>
<dbReference type="Proteomes" id="UP000029692">
    <property type="component" value="Unassembled WGS sequence"/>
</dbReference>
<comment type="caution">
    <text evidence="4">The sequence shown here is derived from an EMBL/GenBank/DDBJ whole genome shotgun (WGS) entry which is preliminary data.</text>
</comment>
<name>A0A098R121_9SPIO</name>
<keyword evidence="3" id="KW-0175">Coiled coil</keyword>
<dbReference type="EMBL" id="JNUP01000003">
    <property type="protein sequence ID" value="KGE73694.1"/>
    <property type="molecule type" value="Genomic_DNA"/>
</dbReference>
<dbReference type="PANTHER" id="PTHR44943">
    <property type="entry name" value="CELLULOSE SYNTHASE OPERON PROTEIN C"/>
    <property type="match status" value="1"/>
</dbReference>
<dbReference type="Pfam" id="PF13432">
    <property type="entry name" value="TPR_16"/>
    <property type="match status" value="2"/>
</dbReference>
<organism evidence="4 5">
    <name type="scientific">Spirochaeta lutea</name>
    <dbReference type="NCBI Taxonomy" id="1480694"/>
    <lineage>
        <taxon>Bacteria</taxon>
        <taxon>Pseudomonadati</taxon>
        <taxon>Spirochaetota</taxon>
        <taxon>Spirochaetia</taxon>
        <taxon>Spirochaetales</taxon>
        <taxon>Spirochaetaceae</taxon>
        <taxon>Spirochaeta</taxon>
    </lineage>
</organism>
<keyword evidence="5" id="KW-1185">Reference proteome</keyword>
<dbReference type="eggNOG" id="COG1729">
    <property type="taxonomic scope" value="Bacteria"/>
</dbReference>
<feature type="coiled-coil region" evidence="3">
    <location>
        <begin position="225"/>
        <end position="315"/>
    </location>
</feature>
<dbReference type="PANTHER" id="PTHR44943:SF8">
    <property type="entry name" value="TPR REPEAT-CONTAINING PROTEIN MJ0263"/>
    <property type="match status" value="1"/>
</dbReference>
<dbReference type="Gene3D" id="1.25.40.10">
    <property type="entry name" value="Tetratricopeptide repeat domain"/>
    <property type="match status" value="2"/>
</dbReference>
<reference evidence="4 5" key="1">
    <citation type="submission" date="2014-05" db="EMBL/GenBank/DDBJ databases">
        <title>De novo Genome Sequence of Spirocheata sp.</title>
        <authorList>
            <person name="Shivani Y."/>
            <person name="Subhash Y."/>
            <person name="Tushar L."/>
            <person name="Sasikala C."/>
            <person name="Ramana C.V."/>
        </authorList>
    </citation>
    <scope>NUCLEOTIDE SEQUENCE [LARGE SCALE GENOMIC DNA]</scope>
    <source>
        <strain evidence="4 5">JC230</strain>
    </source>
</reference>
<gene>
    <name evidence="4" type="ORF">DC28_00170</name>
</gene>
<accession>A0A098R121</accession>
<evidence type="ECO:0000313" key="5">
    <source>
        <dbReference type="Proteomes" id="UP000029692"/>
    </source>
</evidence>
<dbReference type="InterPro" id="IPR011990">
    <property type="entry name" value="TPR-like_helical_dom_sf"/>
</dbReference>